<proteinExistence type="predicted"/>
<organism evidence="1 2">
    <name type="scientific">Parapedobacter defluvii</name>
    <dbReference type="NCBI Taxonomy" id="2045106"/>
    <lineage>
        <taxon>Bacteria</taxon>
        <taxon>Pseudomonadati</taxon>
        <taxon>Bacteroidota</taxon>
        <taxon>Sphingobacteriia</taxon>
        <taxon>Sphingobacteriales</taxon>
        <taxon>Sphingobacteriaceae</taxon>
        <taxon>Parapedobacter</taxon>
    </lineage>
</organism>
<evidence type="ECO:0000313" key="2">
    <source>
        <dbReference type="Proteomes" id="UP000597338"/>
    </source>
</evidence>
<comment type="caution">
    <text evidence="1">The sequence shown here is derived from an EMBL/GenBank/DDBJ whole genome shotgun (WGS) entry which is preliminary data.</text>
</comment>
<sequence>MNKQITLSEVLAMPKKDTTGWERTRAFITMLYNLVEVTDNGAIVGILLDMTVKYDGALNTATMRNVEFVMEQYYIPKSHLNSFGRYTGLIIWYNPKKLSDKVIPDPEQKPWHYEV</sequence>
<protein>
    <submittedName>
        <fullName evidence="1">Uncharacterized protein</fullName>
    </submittedName>
</protein>
<dbReference type="EMBL" id="BMIK01000033">
    <property type="protein sequence ID" value="GGC49331.1"/>
    <property type="molecule type" value="Genomic_DNA"/>
</dbReference>
<name>A0ABQ1N5J2_9SPHI</name>
<dbReference type="RefSeq" id="WP_188753935.1">
    <property type="nucleotide sequence ID" value="NZ_BMIK01000033.1"/>
</dbReference>
<reference evidence="2" key="1">
    <citation type="journal article" date="2019" name="Int. J. Syst. Evol. Microbiol.">
        <title>The Global Catalogue of Microorganisms (GCM) 10K type strain sequencing project: providing services to taxonomists for standard genome sequencing and annotation.</title>
        <authorList>
            <consortium name="The Broad Institute Genomics Platform"/>
            <consortium name="The Broad Institute Genome Sequencing Center for Infectious Disease"/>
            <person name="Wu L."/>
            <person name="Ma J."/>
        </authorList>
    </citation>
    <scope>NUCLEOTIDE SEQUENCE [LARGE SCALE GENOMIC DNA]</scope>
    <source>
        <strain evidence="2">CGMCC 1.15342</strain>
    </source>
</reference>
<evidence type="ECO:0000313" key="1">
    <source>
        <dbReference type="EMBL" id="GGC49331.1"/>
    </source>
</evidence>
<accession>A0ABQ1N5J2</accession>
<keyword evidence="2" id="KW-1185">Reference proteome</keyword>
<gene>
    <name evidence="1" type="ORF">GCM10011386_47040</name>
</gene>
<dbReference type="Proteomes" id="UP000597338">
    <property type="component" value="Unassembled WGS sequence"/>
</dbReference>